<dbReference type="GO" id="GO:0031718">
    <property type="term" value="F:type 1 cannabinoid receptor binding"/>
    <property type="evidence" value="ECO:0007669"/>
    <property type="project" value="TreeGrafter"/>
</dbReference>
<reference evidence="6" key="1">
    <citation type="submission" date="2020-01" db="EMBL/GenBank/DDBJ databases">
        <title>Draft genome sequence of the Termite Coptotermes fromosanus.</title>
        <authorList>
            <person name="Itakura S."/>
            <person name="Yosikawa Y."/>
            <person name="Umezawa K."/>
        </authorList>
    </citation>
    <scope>NUCLEOTIDE SEQUENCE [LARGE SCALE GENOMIC DNA]</scope>
</reference>
<dbReference type="OrthoDB" id="5920443at2759"/>
<feature type="non-terminal residue" evidence="5">
    <location>
        <position position="56"/>
    </location>
</feature>
<protein>
    <recommendedName>
        <fullName evidence="3">CB1 cannabinoid receptor-interacting protein 1</fullName>
    </recommendedName>
</protein>
<evidence type="ECO:0000313" key="6">
    <source>
        <dbReference type="Proteomes" id="UP000502823"/>
    </source>
</evidence>
<accession>A0A6L2PYQ4</accession>
<dbReference type="PANTHER" id="PTHR31952:SF1">
    <property type="entry name" value="CB1 CANNABINOID RECEPTOR-INTERACTING PROTEIN 1"/>
    <property type="match status" value="1"/>
</dbReference>
<dbReference type="Proteomes" id="UP000502823">
    <property type="component" value="Unassembled WGS sequence"/>
</dbReference>
<evidence type="ECO:0000256" key="4">
    <source>
        <dbReference type="ARBA" id="ARBA00026030"/>
    </source>
</evidence>
<dbReference type="InParanoid" id="A0A6L2PYQ4"/>
<proteinExistence type="inferred from homology"/>
<comment type="caution">
    <text evidence="5">The sequence shown here is derived from an EMBL/GenBank/DDBJ whole genome shotgun (WGS) entry which is preliminary data.</text>
</comment>
<name>A0A6L2PYQ4_COPFO</name>
<comment type="similarity">
    <text evidence="2">Belongs to the CNRIP family.</text>
</comment>
<comment type="subunit">
    <text evidence="4">Interacts with the cannabinoid receptor CNR1 (via C-terminus). Does not interact with cannabinoid receptor CNR2.</text>
</comment>
<evidence type="ECO:0000256" key="1">
    <source>
        <dbReference type="ARBA" id="ARBA00003884"/>
    </source>
</evidence>
<organism evidence="5 6">
    <name type="scientific">Coptotermes formosanus</name>
    <name type="common">Formosan subterranean termite</name>
    <dbReference type="NCBI Taxonomy" id="36987"/>
    <lineage>
        <taxon>Eukaryota</taxon>
        <taxon>Metazoa</taxon>
        <taxon>Ecdysozoa</taxon>
        <taxon>Arthropoda</taxon>
        <taxon>Hexapoda</taxon>
        <taxon>Insecta</taxon>
        <taxon>Pterygota</taxon>
        <taxon>Neoptera</taxon>
        <taxon>Polyneoptera</taxon>
        <taxon>Dictyoptera</taxon>
        <taxon>Blattodea</taxon>
        <taxon>Blattoidea</taxon>
        <taxon>Termitoidae</taxon>
        <taxon>Rhinotermitidae</taxon>
        <taxon>Coptotermes</taxon>
    </lineage>
</organism>
<evidence type="ECO:0000256" key="2">
    <source>
        <dbReference type="ARBA" id="ARBA00007288"/>
    </source>
</evidence>
<gene>
    <name evidence="5" type="ORF">Cfor_09441</name>
</gene>
<evidence type="ECO:0000256" key="3">
    <source>
        <dbReference type="ARBA" id="ARBA00015651"/>
    </source>
</evidence>
<sequence>MAMVQGSGELSTCLQIKLYKQHDTQHCEWGSRLHCIELDCCADEGAMAVTVNKETY</sequence>
<dbReference type="EMBL" id="BLKM01000655">
    <property type="protein sequence ID" value="GFG36730.1"/>
    <property type="molecule type" value="Genomic_DNA"/>
</dbReference>
<dbReference type="InterPro" id="IPR029204">
    <property type="entry name" value="CNRIP1"/>
</dbReference>
<evidence type="ECO:0000313" key="5">
    <source>
        <dbReference type="EMBL" id="GFG36730.1"/>
    </source>
</evidence>
<dbReference type="GO" id="GO:0005886">
    <property type="term" value="C:plasma membrane"/>
    <property type="evidence" value="ECO:0007669"/>
    <property type="project" value="TreeGrafter"/>
</dbReference>
<dbReference type="AlphaFoldDB" id="A0A6L2PYQ4"/>
<dbReference type="PANTHER" id="PTHR31952">
    <property type="entry name" value="CB1 CANNABINOID RECEPTOR-INTERACTING PROTEIN 1"/>
    <property type="match status" value="1"/>
</dbReference>
<keyword evidence="6" id="KW-1185">Reference proteome</keyword>
<comment type="function">
    <text evidence="1">Suppresses cannabinoid receptor CNR1-mediated tonic inhibition of voltage-gated calcium channels.</text>
</comment>
<dbReference type="Pfam" id="PF15043">
    <property type="entry name" value="CNRIP1"/>
    <property type="match status" value="1"/>
</dbReference>